<keyword evidence="4" id="KW-1185">Reference proteome</keyword>
<feature type="transmembrane region" description="Helical" evidence="2">
    <location>
        <begin position="562"/>
        <end position="584"/>
    </location>
</feature>
<gene>
    <name evidence="3" type="primary">mdtB_2</name>
    <name evidence="3" type="ORF">V22_28650</name>
</gene>
<feature type="transmembrane region" description="Helical" evidence="2">
    <location>
        <begin position="396"/>
        <end position="413"/>
    </location>
</feature>
<keyword evidence="2" id="KW-1133">Transmembrane helix</keyword>
<feature type="transmembrane region" description="Helical" evidence="2">
    <location>
        <begin position="419"/>
        <end position="446"/>
    </location>
</feature>
<dbReference type="PRINTS" id="PR00702">
    <property type="entry name" value="ACRIFLAVINRP"/>
</dbReference>
<dbReference type="Gene3D" id="3.30.70.1430">
    <property type="entry name" value="Multidrug efflux transporter AcrB pore domain"/>
    <property type="match status" value="3"/>
</dbReference>
<feature type="transmembrane region" description="Helical" evidence="2">
    <location>
        <begin position="1118"/>
        <end position="1138"/>
    </location>
</feature>
<evidence type="ECO:0000256" key="2">
    <source>
        <dbReference type="SAM" id="Phobius"/>
    </source>
</evidence>
<dbReference type="PANTHER" id="PTHR32063">
    <property type="match status" value="1"/>
</dbReference>
<dbReference type="SUPFAM" id="SSF82866">
    <property type="entry name" value="Multidrug efflux transporter AcrB transmembrane domain"/>
    <property type="match status" value="2"/>
</dbReference>
<dbReference type="PANTHER" id="PTHR32063:SF0">
    <property type="entry name" value="SWARMING MOTILITY PROTEIN SWRC"/>
    <property type="match status" value="1"/>
</dbReference>
<dbReference type="EMBL" id="CP036316">
    <property type="protein sequence ID" value="QDT65608.1"/>
    <property type="molecule type" value="Genomic_DNA"/>
</dbReference>
<feature type="transmembrane region" description="Helical" evidence="2">
    <location>
        <begin position="484"/>
        <end position="509"/>
    </location>
</feature>
<organism evidence="3 4">
    <name type="scientific">Calycomorphotria hydatis</name>
    <dbReference type="NCBI Taxonomy" id="2528027"/>
    <lineage>
        <taxon>Bacteria</taxon>
        <taxon>Pseudomonadati</taxon>
        <taxon>Planctomycetota</taxon>
        <taxon>Planctomycetia</taxon>
        <taxon>Planctomycetales</taxon>
        <taxon>Planctomycetaceae</taxon>
        <taxon>Calycomorphotria</taxon>
    </lineage>
</organism>
<feature type="transmembrane region" description="Helical" evidence="2">
    <location>
        <begin position="1011"/>
        <end position="1035"/>
    </location>
</feature>
<feature type="transmembrane region" description="Helical" evidence="2">
    <location>
        <begin position="647"/>
        <end position="665"/>
    </location>
</feature>
<feature type="transmembrane region" description="Helical" evidence="2">
    <location>
        <begin position="985"/>
        <end position="1004"/>
    </location>
</feature>
<evidence type="ECO:0000256" key="1">
    <source>
        <dbReference type="SAM" id="MobiDB-lite"/>
    </source>
</evidence>
<dbReference type="AlphaFoldDB" id="A0A517TB58"/>
<dbReference type="SUPFAM" id="SSF82714">
    <property type="entry name" value="Multidrug efflux transporter AcrB TolC docking domain, DN and DC subdomains"/>
    <property type="match status" value="2"/>
</dbReference>
<dbReference type="Gene3D" id="3.30.2090.10">
    <property type="entry name" value="Multidrug efflux transporter AcrB TolC docking domain, DN and DC subdomains"/>
    <property type="match status" value="2"/>
</dbReference>
<feature type="compositionally biased region" description="Basic and acidic residues" evidence="1">
    <location>
        <begin position="1178"/>
        <end position="1190"/>
    </location>
</feature>
<feature type="transmembrane region" description="Helical" evidence="2">
    <location>
        <begin position="530"/>
        <end position="550"/>
    </location>
</feature>
<dbReference type="Gene3D" id="3.30.70.1320">
    <property type="entry name" value="Multidrug efflux transporter AcrB pore domain like"/>
    <property type="match status" value="1"/>
</dbReference>
<dbReference type="GO" id="GO:0042910">
    <property type="term" value="F:xenobiotic transmembrane transporter activity"/>
    <property type="evidence" value="ECO:0007669"/>
    <property type="project" value="TreeGrafter"/>
</dbReference>
<name>A0A517TB58_9PLAN</name>
<dbReference type="InterPro" id="IPR001036">
    <property type="entry name" value="Acrflvin-R"/>
</dbReference>
<reference evidence="3 4" key="1">
    <citation type="submission" date="2019-02" db="EMBL/GenBank/DDBJ databases">
        <title>Deep-cultivation of Planctomycetes and their phenomic and genomic characterization uncovers novel biology.</title>
        <authorList>
            <person name="Wiegand S."/>
            <person name="Jogler M."/>
            <person name="Boedeker C."/>
            <person name="Pinto D."/>
            <person name="Vollmers J."/>
            <person name="Rivas-Marin E."/>
            <person name="Kohn T."/>
            <person name="Peeters S.H."/>
            <person name="Heuer A."/>
            <person name="Rast P."/>
            <person name="Oberbeckmann S."/>
            <person name="Bunk B."/>
            <person name="Jeske O."/>
            <person name="Meyerdierks A."/>
            <person name="Storesund J.E."/>
            <person name="Kallscheuer N."/>
            <person name="Luecker S."/>
            <person name="Lage O.M."/>
            <person name="Pohl T."/>
            <person name="Merkel B.J."/>
            <person name="Hornburger P."/>
            <person name="Mueller R.-W."/>
            <person name="Bruemmer F."/>
            <person name="Labrenz M."/>
            <person name="Spormann A.M."/>
            <person name="Op den Camp H."/>
            <person name="Overmann J."/>
            <person name="Amann R."/>
            <person name="Jetten M.S.M."/>
            <person name="Mascher T."/>
            <person name="Medema M.H."/>
            <person name="Devos D.P."/>
            <person name="Kaster A.-K."/>
            <person name="Ovreas L."/>
            <person name="Rohde M."/>
            <person name="Galperin M.Y."/>
            <person name="Jogler C."/>
        </authorList>
    </citation>
    <scope>NUCLEOTIDE SEQUENCE [LARGE SCALE GENOMIC DNA]</scope>
    <source>
        <strain evidence="3 4">V22</strain>
    </source>
</reference>
<feature type="transmembrane region" description="Helical" evidence="2">
    <location>
        <begin position="1091"/>
        <end position="1112"/>
    </location>
</feature>
<keyword evidence="2" id="KW-0472">Membrane</keyword>
<dbReference type="Gene3D" id="1.20.1640.10">
    <property type="entry name" value="Multidrug efflux transporter AcrB transmembrane domain"/>
    <property type="match status" value="3"/>
</dbReference>
<dbReference type="Pfam" id="PF00873">
    <property type="entry name" value="ACR_tran"/>
    <property type="match status" value="3"/>
</dbReference>
<dbReference type="Proteomes" id="UP000319976">
    <property type="component" value="Chromosome"/>
</dbReference>
<dbReference type="GO" id="GO:0005886">
    <property type="term" value="C:plasma membrane"/>
    <property type="evidence" value="ECO:0007669"/>
    <property type="project" value="TreeGrafter"/>
</dbReference>
<dbReference type="OrthoDB" id="9757904at2"/>
<feature type="transmembrane region" description="Helical" evidence="2">
    <location>
        <begin position="458"/>
        <end position="478"/>
    </location>
</feature>
<sequence length="1198" mass="131747">MNLIRGFVTNPVKVAVGVLLVVLFGSVALTQLPMQLIPEVQTPTITVKTNWPGASPQEVEREIIIEQEEQLKSVEGLRKLSSESSDSQGTITMEFLVGTDLDRAIVNVISRLEQVRDYPEDADKPVIETANANDRPIAWFILSPEFPTDEELATFQEKHGRDQPKLYDGIQRVRDSFNPGLKLLRLRKLQRDYPEVKELLPPEDLDVTKLRRFAEDEIEARFERVEGVSQSNVLGGLEDELQVVVDPEKLAARQLTITDVRNVLRGQNDDVSGGDYWEGKRRYVVRTLGQFRSPLQVEEQLLAVRDGQPVYVRDVATVSLGYKKPDGFVRRYGESSIAINAQRETGANVIDVMHGLHQVNMDLNVGLLKDRGLTLTQVYDETEYIDSSVKLVRQNIFIGGALTMIVLTAFLHLGVRALIVIPAIAITAVASATISPYIFILTLAIIITAGFAFSRGALVVGLAIPTSIIGTFLILQGLGRSLNVISLAGMAFAVGMLVDNAVVVLENIYRRYQGLGERPFDAAVNGTAEVWGAVLSSTLTTIAVFLPIVFVEQEAGQLFRDIAIAISGAVALSLIISITLIPTLSARLLMDRKSVDIDGLASEGKKTRSPHWWERILIDPLKNGGHLFVTCVVSINNWIQRSWLRRVSCITVLLVATFVGIWLLWPKVEYLPTGNRNLVFGILLPPPGYNIEELNQMGDTVEKSLRPYWDIDPNDPKFDELDYPAVGDFFYVARNRSVFLGLRAYEPMKIAGLVPLVQKVGATLPGTFAVAKQSSLFEQGLAKGRTIEIEITGPELPKLVQMGGQVFGMAQQLIPGAQIRPVPSLDLSSPELHVDPKLLQMAEVGFNSVDLGYTVDALVDGAYAGDYYLEGDKIDLRIIGKSGTAESSQDVKALPIATPQGHLVPLMSVANVDLSSGPEQINHRERERAITIEVSPPPEMALEDAMLIISTQIVEPLKEQGVLSGPYRITLAGTADKLQDAWKALRFNVILALLITYLLMAALFESWVYPFVIILSVPLGAVGGLMGLKLLNLFYLQPLDVLTMLGFVVLIGTVVNNPILIVHQSLNLIREEDMPPRLAIVESIRTRVRPIFMTTLTTVLGLLPLVMFPGAGSELYRGLGSVVLGGLLVSTIFTLFLVPTIFRVMLDITEWLWGQSTSAPGQLTSKVEDLDAEVLDAPMHDPQAEKERPEVVAGVESE</sequence>
<dbReference type="KEGG" id="chya:V22_28650"/>
<feature type="transmembrane region" description="Helical" evidence="2">
    <location>
        <begin position="1041"/>
        <end position="1062"/>
    </location>
</feature>
<protein>
    <submittedName>
        <fullName evidence="3">Multidrug resistance protein MdtB</fullName>
    </submittedName>
</protein>
<keyword evidence="2" id="KW-0812">Transmembrane</keyword>
<dbReference type="RefSeq" id="WP_145263819.1">
    <property type="nucleotide sequence ID" value="NZ_CP036316.1"/>
</dbReference>
<evidence type="ECO:0000313" key="3">
    <source>
        <dbReference type="EMBL" id="QDT65608.1"/>
    </source>
</evidence>
<accession>A0A517TB58</accession>
<proteinExistence type="predicted"/>
<feature type="region of interest" description="Disordered" evidence="1">
    <location>
        <begin position="1177"/>
        <end position="1198"/>
    </location>
</feature>
<dbReference type="SUPFAM" id="SSF82693">
    <property type="entry name" value="Multidrug efflux transporter AcrB pore domain, PN1, PN2, PC1 and PC2 subdomains"/>
    <property type="match status" value="2"/>
</dbReference>
<dbReference type="InterPro" id="IPR027463">
    <property type="entry name" value="AcrB_DN_DC_subdom"/>
</dbReference>
<feature type="transmembrane region" description="Helical" evidence="2">
    <location>
        <begin position="12"/>
        <end position="32"/>
    </location>
</feature>
<dbReference type="Gene3D" id="3.30.70.1440">
    <property type="entry name" value="Multidrug efflux transporter AcrB pore domain"/>
    <property type="match status" value="1"/>
</dbReference>
<evidence type="ECO:0000313" key="4">
    <source>
        <dbReference type="Proteomes" id="UP000319976"/>
    </source>
</evidence>